<gene>
    <name evidence="2" type="ORF">BVC80_989g2</name>
</gene>
<protein>
    <recommendedName>
        <fullName evidence="4">Retrotransposon Copia-like N-terminal domain-containing protein</fullName>
    </recommendedName>
</protein>
<dbReference type="InParanoid" id="A0A200PS39"/>
<name>A0A200PS39_MACCD</name>
<dbReference type="Proteomes" id="UP000195402">
    <property type="component" value="Unassembled WGS sequence"/>
</dbReference>
<reference evidence="2 3" key="1">
    <citation type="journal article" date="2017" name="Mol. Plant">
        <title>The Genome of Medicinal Plant Macleaya cordata Provides New Insights into Benzylisoquinoline Alkaloids Metabolism.</title>
        <authorList>
            <person name="Liu X."/>
            <person name="Liu Y."/>
            <person name="Huang P."/>
            <person name="Ma Y."/>
            <person name="Qing Z."/>
            <person name="Tang Q."/>
            <person name="Cao H."/>
            <person name="Cheng P."/>
            <person name="Zheng Y."/>
            <person name="Yuan Z."/>
            <person name="Zhou Y."/>
            <person name="Liu J."/>
            <person name="Tang Z."/>
            <person name="Zhuo Y."/>
            <person name="Zhang Y."/>
            <person name="Yu L."/>
            <person name="Huang J."/>
            <person name="Yang P."/>
            <person name="Peng Q."/>
            <person name="Zhang J."/>
            <person name="Jiang W."/>
            <person name="Zhang Z."/>
            <person name="Lin K."/>
            <person name="Ro D.K."/>
            <person name="Chen X."/>
            <person name="Xiong X."/>
            <person name="Shang Y."/>
            <person name="Huang S."/>
            <person name="Zeng J."/>
        </authorList>
    </citation>
    <scope>NUCLEOTIDE SEQUENCE [LARGE SCALE GENOMIC DNA]</scope>
    <source>
        <strain evidence="3">cv. BLH2017</strain>
        <tissue evidence="2">Root</tissue>
    </source>
</reference>
<feature type="compositionally biased region" description="Low complexity" evidence="1">
    <location>
        <begin position="249"/>
        <end position="260"/>
    </location>
</feature>
<feature type="region of interest" description="Disordered" evidence="1">
    <location>
        <begin position="249"/>
        <end position="305"/>
    </location>
</feature>
<accession>A0A200PS39</accession>
<evidence type="ECO:0000313" key="3">
    <source>
        <dbReference type="Proteomes" id="UP000195402"/>
    </source>
</evidence>
<dbReference type="OMA" id="SAQAHIT"/>
<organism evidence="2 3">
    <name type="scientific">Macleaya cordata</name>
    <name type="common">Five-seeded plume-poppy</name>
    <name type="synonym">Bocconia cordata</name>
    <dbReference type="NCBI Taxonomy" id="56857"/>
    <lineage>
        <taxon>Eukaryota</taxon>
        <taxon>Viridiplantae</taxon>
        <taxon>Streptophyta</taxon>
        <taxon>Embryophyta</taxon>
        <taxon>Tracheophyta</taxon>
        <taxon>Spermatophyta</taxon>
        <taxon>Magnoliopsida</taxon>
        <taxon>Ranunculales</taxon>
        <taxon>Papaveraceae</taxon>
        <taxon>Papaveroideae</taxon>
        <taxon>Macleaya</taxon>
    </lineage>
</organism>
<dbReference type="Pfam" id="PF14223">
    <property type="entry name" value="Retrotran_gag_2"/>
    <property type="match status" value="1"/>
</dbReference>
<evidence type="ECO:0000256" key="1">
    <source>
        <dbReference type="SAM" id="MobiDB-lite"/>
    </source>
</evidence>
<dbReference type="PANTHER" id="PTHR47481:SF22">
    <property type="entry name" value="RETROTRANSPOSON GAG DOMAIN-CONTAINING PROTEIN"/>
    <property type="match status" value="1"/>
</dbReference>
<dbReference type="EMBL" id="MVGT01004219">
    <property type="protein sequence ID" value="OVA01019.1"/>
    <property type="molecule type" value="Genomic_DNA"/>
</dbReference>
<keyword evidence="3" id="KW-1185">Reference proteome</keyword>
<dbReference type="AlphaFoldDB" id="A0A200PS39"/>
<proteinExistence type="predicted"/>
<dbReference type="PANTHER" id="PTHR47481">
    <property type="match status" value="1"/>
</dbReference>
<sequence length="305" mass="33817">MADTTQTSPTSAATLSPSTPNTTDLDLSLPNLSNLTPLVSIKLDRLNYVLWESQMLLIFHAHNLYRYLDPLVPVPTPQILNSETNTLEPNPSYTHWYRVDQILLSWINATLTPPIFATVVGLRTARAVWAKLTATFASESTARALQLRFELQTIQKDNLSVTEYLNKIKLIVDSLASASCLLTDMEVVSNTLRGLGPDYDSFVTAIMTRSDLPSFSDLHGLLLHQEARIEYSYQRQLNSNPTSAFVARQQPQHNNHQSPNRSQSHRGGRGGRGGFRGGRGSRGGRGTPPPNKESCILTNGYRANE</sequence>
<feature type="compositionally biased region" description="Gly residues" evidence="1">
    <location>
        <begin position="270"/>
        <end position="286"/>
    </location>
</feature>
<evidence type="ECO:0008006" key="4">
    <source>
        <dbReference type="Google" id="ProtNLM"/>
    </source>
</evidence>
<comment type="caution">
    <text evidence="2">The sequence shown here is derived from an EMBL/GenBank/DDBJ whole genome shotgun (WGS) entry which is preliminary data.</text>
</comment>
<dbReference type="OrthoDB" id="1845088at2759"/>
<feature type="region of interest" description="Disordered" evidence="1">
    <location>
        <begin position="1"/>
        <end position="22"/>
    </location>
</feature>
<evidence type="ECO:0000313" key="2">
    <source>
        <dbReference type="EMBL" id="OVA01019.1"/>
    </source>
</evidence>